<sequence>MSLSTTKQEFVYVKEWDSAFLTLFPHRFDYIYAPHPELKHSPEWKTESRHPLSDRLIQQSTYLYGVRFGAETNYCLLDIDAGSIYHPKHDAIAISRIAAALEPIGLASYVVCTSSYSGGLHLYFPFQNPQSSWQLAIALTCLLENAGFKVQPGQLEVFPNPKPYSTDGVPSLFNAHRLPMQIGSYLLDRAFQPIWSNDQTFVKQWQLIQEHNDIDSKTLKQILKQAKRKHFAISGKAEKFVNDLNAEIELGWTGYGQTNRLLGRITMRTYIFHHILFGGEPLEGKALIDEIIRTARSLPGYVEWCQHQHEIEHRAEEWASCIEESHYFHFGDQSEKPKSETQDPELIAAVDQSPTWNQRQSAATRDRIRRTIADLLEKTNLPAKATARFQALLQYSIGGASLYRHRDLWHPNYLNIDSDQNLTDGFQPPVENPPDPPSVKMNSQLDCENASNWHSSTSLLSTNGGDNPSGKVSSDRTAFKIPINDSNSSANSSSCPTASELLQEAQYVQQALFSIQAQQEAFQEAVRITQAQRQRIKSEAAEQRHIDRMQQFLDSGDPILVAEAMAWTQVNPGVLQADQLQLSLLQSSFTGQSGNRASILAAIEIQAQQLAWSAQQVSHHLQQRFDKNNLALLSDSQLMHWLEQLSHMIHIQLPQSSD</sequence>
<dbReference type="EMBL" id="JAHHHD010000054">
    <property type="protein sequence ID" value="MBW4662049.1"/>
    <property type="molecule type" value="Genomic_DNA"/>
</dbReference>
<feature type="region of interest" description="Disordered" evidence="1">
    <location>
        <begin position="420"/>
        <end position="475"/>
    </location>
</feature>
<organism evidence="2 3">
    <name type="scientific">Drouetiella hepatica Uher 2000/2452</name>
    <dbReference type="NCBI Taxonomy" id="904376"/>
    <lineage>
        <taxon>Bacteria</taxon>
        <taxon>Bacillati</taxon>
        <taxon>Cyanobacteriota</taxon>
        <taxon>Cyanophyceae</taxon>
        <taxon>Oculatellales</taxon>
        <taxon>Oculatellaceae</taxon>
        <taxon>Drouetiella</taxon>
    </lineage>
</organism>
<dbReference type="AlphaFoldDB" id="A0A951QH99"/>
<evidence type="ECO:0000313" key="2">
    <source>
        <dbReference type="EMBL" id="MBW4662049.1"/>
    </source>
</evidence>
<comment type="caution">
    <text evidence="2">The sequence shown here is derived from an EMBL/GenBank/DDBJ whole genome shotgun (WGS) entry which is preliminary data.</text>
</comment>
<gene>
    <name evidence="2" type="ORF">KME15_25610</name>
</gene>
<feature type="compositionally biased region" description="Polar residues" evidence="1">
    <location>
        <begin position="440"/>
        <end position="472"/>
    </location>
</feature>
<evidence type="ECO:0000313" key="3">
    <source>
        <dbReference type="Proteomes" id="UP000757435"/>
    </source>
</evidence>
<accession>A0A951QH99</accession>
<proteinExistence type="predicted"/>
<reference evidence="2" key="1">
    <citation type="submission" date="2021-05" db="EMBL/GenBank/DDBJ databases">
        <authorList>
            <person name="Pietrasiak N."/>
            <person name="Ward R."/>
            <person name="Stajich J.E."/>
            <person name="Kurbessoian T."/>
        </authorList>
    </citation>
    <scope>NUCLEOTIDE SEQUENCE</scope>
    <source>
        <strain evidence="2">UHER 2000/2452</strain>
    </source>
</reference>
<protein>
    <submittedName>
        <fullName evidence="2">Uncharacterized protein</fullName>
    </submittedName>
</protein>
<reference evidence="2" key="2">
    <citation type="journal article" date="2022" name="Microbiol. Resour. Announc.">
        <title>Metagenome Sequencing to Explore Phylogenomics of Terrestrial Cyanobacteria.</title>
        <authorList>
            <person name="Ward R.D."/>
            <person name="Stajich J.E."/>
            <person name="Johansen J.R."/>
            <person name="Huntemann M."/>
            <person name="Clum A."/>
            <person name="Foster B."/>
            <person name="Foster B."/>
            <person name="Roux S."/>
            <person name="Palaniappan K."/>
            <person name="Varghese N."/>
            <person name="Mukherjee S."/>
            <person name="Reddy T.B.K."/>
            <person name="Daum C."/>
            <person name="Copeland A."/>
            <person name="Chen I.A."/>
            <person name="Ivanova N.N."/>
            <person name="Kyrpides N.C."/>
            <person name="Shapiro N."/>
            <person name="Eloe-Fadrosh E.A."/>
            <person name="Pietrasiak N."/>
        </authorList>
    </citation>
    <scope>NUCLEOTIDE SEQUENCE</scope>
    <source>
        <strain evidence="2">UHER 2000/2452</strain>
    </source>
</reference>
<name>A0A951QH99_9CYAN</name>
<dbReference type="Proteomes" id="UP000757435">
    <property type="component" value="Unassembled WGS sequence"/>
</dbReference>
<evidence type="ECO:0000256" key="1">
    <source>
        <dbReference type="SAM" id="MobiDB-lite"/>
    </source>
</evidence>